<dbReference type="AlphaFoldDB" id="A0A844YXB3"/>
<organism evidence="1 2">
    <name type="scientific">Alteraurantiacibacter buctensis</name>
    <dbReference type="NCBI Taxonomy" id="1503981"/>
    <lineage>
        <taxon>Bacteria</taxon>
        <taxon>Pseudomonadati</taxon>
        <taxon>Pseudomonadota</taxon>
        <taxon>Alphaproteobacteria</taxon>
        <taxon>Sphingomonadales</taxon>
        <taxon>Erythrobacteraceae</taxon>
        <taxon>Alteraurantiacibacter</taxon>
    </lineage>
</organism>
<dbReference type="EMBL" id="WTYV01000007">
    <property type="protein sequence ID" value="MXO72985.1"/>
    <property type="molecule type" value="Genomic_DNA"/>
</dbReference>
<accession>A0A844YXB3</accession>
<sequence>MEILGARVPIRTPQGTRRLKWFQISLMKLREKAAQGDLRAIREILGYLGIISAGTMNYDSWKQRD</sequence>
<proteinExistence type="predicted"/>
<evidence type="ECO:0000313" key="1">
    <source>
        <dbReference type="EMBL" id="MXO72985.1"/>
    </source>
</evidence>
<reference evidence="1 2" key="1">
    <citation type="submission" date="2019-12" db="EMBL/GenBank/DDBJ databases">
        <title>Genomic-based taxomic classification of the family Erythrobacteraceae.</title>
        <authorList>
            <person name="Xu L."/>
        </authorList>
    </citation>
    <scope>NUCLEOTIDE SEQUENCE [LARGE SCALE GENOMIC DNA]</scope>
    <source>
        <strain evidence="1 2">M0322</strain>
    </source>
</reference>
<dbReference type="RefSeq" id="WP_160772922.1">
    <property type="nucleotide sequence ID" value="NZ_WTYV01000007.1"/>
</dbReference>
<name>A0A844YXB3_9SPHN</name>
<comment type="caution">
    <text evidence="1">The sequence shown here is derived from an EMBL/GenBank/DDBJ whole genome shotgun (WGS) entry which is preliminary data.</text>
</comment>
<protein>
    <submittedName>
        <fullName evidence="1">Uncharacterized protein</fullName>
    </submittedName>
</protein>
<dbReference type="Proteomes" id="UP000466966">
    <property type="component" value="Unassembled WGS sequence"/>
</dbReference>
<keyword evidence="2" id="KW-1185">Reference proteome</keyword>
<dbReference type="OrthoDB" id="8236696at2"/>
<gene>
    <name evidence="1" type="ORF">GRI99_15250</name>
</gene>
<evidence type="ECO:0000313" key="2">
    <source>
        <dbReference type="Proteomes" id="UP000466966"/>
    </source>
</evidence>